<reference evidence="1 2" key="1">
    <citation type="submission" date="2017-06" db="EMBL/GenBank/DDBJ databases">
        <title>Draft genome sequence of Fusobacterium nucleatum subsp. polymorphum KCOM 1260 (=ChDC F218).</title>
        <authorList>
            <person name="Kook J.-K."/>
            <person name="Park S.-N."/>
            <person name="Lim Y.K."/>
            <person name="Roh H."/>
        </authorList>
    </citation>
    <scope>NUCLEOTIDE SEQUENCE [LARGE SCALE GENOMIC DNA]</scope>
    <source>
        <strain evidence="2">KCOM 1260 (ChDC F218)</strain>
    </source>
</reference>
<organism evidence="1 2">
    <name type="scientific">Fusobacterium nucleatum subsp. polymorphum</name>
    <name type="common">Fusobacterium polymorphum</name>
    <dbReference type="NCBI Taxonomy" id="76857"/>
    <lineage>
        <taxon>Bacteria</taxon>
        <taxon>Fusobacteriati</taxon>
        <taxon>Fusobacteriota</taxon>
        <taxon>Fusobacteriia</taxon>
        <taxon>Fusobacteriales</taxon>
        <taxon>Fusobacteriaceae</taxon>
        <taxon>Fusobacterium</taxon>
    </lineage>
</organism>
<proteinExistence type="predicted"/>
<dbReference type="RefSeq" id="WP_088337390.1">
    <property type="nucleotide sequence ID" value="NZ_CP021934.1"/>
</dbReference>
<protein>
    <recommendedName>
        <fullName evidence="3">Phage-Barnase-EndoU-ColicinE5/D-RelE like nuclease 4 domain-containing protein</fullName>
    </recommendedName>
</protein>
<evidence type="ECO:0008006" key="3">
    <source>
        <dbReference type="Google" id="ProtNLM"/>
    </source>
</evidence>
<evidence type="ECO:0000313" key="2">
    <source>
        <dbReference type="Proteomes" id="UP000196759"/>
    </source>
</evidence>
<gene>
    <name evidence="1" type="ORF">CBG50_07725</name>
</gene>
<evidence type="ECO:0000313" key="1">
    <source>
        <dbReference type="EMBL" id="ASC03193.1"/>
    </source>
</evidence>
<keyword evidence="2" id="KW-1185">Reference proteome</keyword>
<dbReference type="AlphaFoldDB" id="A0A1Z3CJU1"/>
<dbReference type="EMBL" id="CP021934">
    <property type="protein sequence ID" value="ASC03193.1"/>
    <property type="molecule type" value="Genomic_DNA"/>
</dbReference>
<accession>A0A1Z3CJU1</accession>
<dbReference type="Proteomes" id="UP000196759">
    <property type="component" value="Chromosome"/>
</dbReference>
<sequence>MQGNLLLKKLNLAQKIYEEYFLNKEFLCIYEEQRILKEFKLIFNSGHFKHLTGIEFIENNYKSTAKNFYKAIKNGRLDLSNIKIGNFTEIKLKHFSDLQNIFYSPSIYYKFSPEKGNSNWLFIDSFITKNNRSLKSTSLGITEESSNKFVPSSLFHDIPERKGKYVGKVLLVGFRNVFKKEDIYNTIFRITNIETIPNEIKNKFKNLENYNCFTGNILKNFQHKNGEFRWIAKDDVIELGIPKKSNAELKTLNNSNSDEEKLYKSHPITYYNIIDLEISEEIEKKFVSLELEETITINLMKNKGKDFER</sequence>
<name>A0A1Z3CJU1_FUSNP</name>